<name>A0A0V0UFR7_9BILA</name>
<organism evidence="1 2">
    <name type="scientific">Trichinella murrelli</name>
    <dbReference type="NCBI Taxonomy" id="144512"/>
    <lineage>
        <taxon>Eukaryota</taxon>
        <taxon>Metazoa</taxon>
        <taxon>Ecdysozoa</taxon>
        <taxon>Nematoda</taxon>
        <taxon>Enoplea</taxon>
        <taxon>Dorylaimia</taxon>
        <taxon>Trichinellida</taxon>
        <taxon>Trichinellidae</taxon>
        <taxon>Trichinella</taxon>
    </lineage>
</organism>
<gene>
    <name evidence="1" type="ORF">T05_5084</name>
</gene>
<protein>
    <submittedName>
        <fullName evidence="1">Uncharacterized protein</fullName>
    </submittedName>
</protein>
<reference evidence="1 2" key="1">
    <citation type="submission" date="2015-01" db="EMBL/GenBank/DDBJ databases">
        <title>Evolution of Trichinella species and genotypes.</title>
        <authorList>
            <person name="Korhonen P.K."/>
            <person name="Edoardo P."/>
            <person name="Giuseppe L.R."/>
            <person name="Gasser R.B."/>
        </authorList>
    </citation>
    <scope>NUCLEOTIDE SEQUENCE [LARGE SCALE GENOMIC DNA]</scope>
    <source>
        <strain evidence="1">ISS417</strain>
    </source>
</reference>
<comment type="caution">
    <text evidence="1">The sequence shown here is derived from an EMBL/GenBank/DDBJ whole genome shotgun (WGS) entry which is preliminary data.</text>
</comment>
<proteinExistence type="predicted"/>
<keyword evidence="2" id="KW-1185">Reference proteome</keyword>
<evidence type="ECO:0000313" key="2">
    <source>
        <dbReference type="Proteomes" id="UP000055048"/>
    </source>
</evidence>
<evidence type="ECO:0000313" key="1">
    <source>
        <dbReference type="EMBL" id="KRX50080.1"/>
    </source>
</evidence>
<sequence>MRQLLRSTIYPDTKRLCKEVRQKVEIEEKAEAEVGKENKKKKKINKQQTFRTTAFASLSGDVGACTTVAVHLVKCCRLERERILTSSCEPTTCSERSVVWRSAWQVIITELCSTTPPTSVWMKVQKIWSHFLRGCYRRAIEQLKAKCLRVVYEYLRAIQPTITYISVAFVAEPFLLRNAHLRKV</sequence>
<dbReference type="Proteomes" id="UP000055048">
    <property type="component" value="Unassembled WGS sequence"/>
</dbReference>
<dbReference type="AlphaFoldDB" id="A0A0V0UFR7"/>
<accession>A0A0V0UFR7</accession>
<dbReference type="EMBL" id="JYDJ01000009">
    <property type="protein sequence ID" value="KRX50080.1"/>
    <property type="molecule type" value="Genomic_DNA"/>
</dbReference>